<dbReference type="GO" id="GO:0004337">
    <property type="term" value="F:(2E,6E)-farnesyl diphosphate synthase activity"/>
    <property type="evidence" value="ECO:0007669"/>
    <property type="project" value="UniProtKB-EC"/>
</dbReference>
<evidence type="ECO:0000256" key="4">
    <source>
        <dbReference type="ARBA" id="ARBA00022723"/>
    </source>
</evidence>
<dbReference type="NCBIfam" id="NF045485">
    <property type="entry name" value="FPPsyn"/>
    <property type="match status" value="1"/>
</dbReference>
<dbReference type="GO" id="GO:0046872">
    <property type="term" value="F:metal ion binding"/>
    <property type="evidence" value="ECO:0007669"/>
    <property type="project" value="UniProtKB-KW"/>
</dbReference>
<evidence type="ECO:0000256" key="1">
    <source>
        <dbReference type="ARBA" id="ARBA00001946"/>
    </source>
</evidence>
<sequence>MTMPEQTPETFRNQLTQARERVDHVLDEILTTLPFAATDMGKAMHYGALLGGKRLRPFLVYATGEMFGVTAENLDAPAAAIECIHAYSLIHDDLPAMDDDTLRRGKPTCHVAFGEANAILAGDALQTQAFAILAARPMPDVRPQDRLAMIAELADAAGLGGMCGGQALDLAAEGKNIGIHALEQIHNHKTGALIRASVRMGAMSAGEAGYAVLPALDTYAQAIGLAFQVQDDILDVIGHTDVIGKSQGSDAAHGKSTYPSLLGLKAAQDKAQALYQESLAALSQLEEHHYNTATLRELANFVIERNS</sequence>
<dbReference type="PROSITE" id="PS00444">
    <property type="entry name" value="POLYPRENYL_SYNTHASE_2"/>
    <property type="match status" value="1"/>
</dbReference>
<dbReference type="GO" id="GO:0008654">
    <property type="term" value="P:phospholipid biosynthetic process"/>
    <property type="evidence" value="ECO:0007669"/>
    <property type="project" value="UniProtKB-ARBA"/>
</dbReference>
<dbReference type="GO" id="GO:0016114">
    <property type="term" value="P:terpenoid biosynthetic process"/>
    <property type="evidence" value="ECO:0007669"/>
    <property type="project" value="UniProtKB-ARBA"/>
</dbReference>
<accession>A0A2C5TM19</accession>
<dbReference type="EMBL" id="PKLF01000006">
    <property type="protein sequence ID" value="MBE8612406.1"/>
    <property type="molecule type" value="Genomic_DNA"/>
</dbReference>
<evidence type="ECO:0000256" key="5">
    <source>
        <dbReference type="ARBA" id="ARBA00022842"/>
    </source>
</evidence>
<dbReference type="InterPro" id="IPR008949">
    <property type="entry name" value="Isoprenoid_synthase_dom_sf"/>
</dbReference>
<dbReference type="CDD" id="cd00685">
    <property type="entry name" value="Trans_IPPS_HT"/>
    <property type="match status" value="1"/>
</dbReference>
<evidence type="ECO:0000313" key="9">
    <source>
        <dbReference type="EMBL" id="MDS0898075.1"/>
    </source>
</evidence>
<dbReference type="Pfam" id="PF00348">
    <property type="entry name" value="polyprenyl_synt"/>
    <property type="match status" value="1"/>
</dbReference>
<dbReference type="Proteomes" id="UP000650477">
    <property type="component" value="Unassembled WGS sequence"/>
</dbReference>
<comment type="similarity">
    <text evidence="2 7">Belongs to the FPP/GGPP synthase family.</text>
</comment>
<dbReference type="Proteomes" id="UP001182247">
    <property type="component" value="Unassembled WGS sequence"/>
</dbReference>
<evidence type="ECO:0000313" key="10">
    <source>
        <dbReference type="Proteomes" id="UP000650477"/>
    </source>
</evidence>
<evidence type="ECO:0000256" key="2">
    <source>
        <dbReference type="ARBA" id="ARBA00006706"/>
    </source>
</evidence>
<dbReference type="GO" id="GO:0005737">
    <property type="term" value="C:cytoplasm"/>
    <property type="evidence" value="ECO:0007669"/>
    <property type="project" value="UniProtKB-ARBA"/>
</dbReference>
<dbReference type="AlphaFoldDB" id="A0A2C5TM19"/>
<comment type="caution">
    <text evidence="8">The sequence shown here is derived from an EMBL/GenBank/DDBJ whole genome shotgun (WGS) entry which is preliminary data.</text>
</comment>
<evidence type="ECO:0000313" key="8">
    <source>
        <dbReference type="EMBL" id="MBE8612406.1"/>
    </source>
</evidence>
<dbReference type="Gene3D" id="1.10.600.10">
    <property type="entry name" value="Farnesyl Diphosphate Synthase"/>
    <property type="match status" value="1"/>
</dbReference>
<evidence type="ECO:0000256" key="3">
    <source>
        <dbReference type="ARBA" id="ARBA00022679"/>
    </source>
</evidence>
<dbReference type="EC" id="2.5.1.10" evidence="9"/>
<dbReference type="EMBL" id="JAPKIY010000014">
    <property type="protein sequence ID" value="MDS0898075.1"/>
    <property type="molecule type" value="Genomic_DNA"/>
</dbReference>
<name>A0A2C5TM19_MORMO</name>
<comment type="cofactor">
    <cofactor evidence="1">
        <name>Mg(2+)</name>
        <dbReference type="ChEBI" id="CHEBI:18420"/>
    </cofactor>
</comment>
<reference evidence="8" key="1">
    <citation type="submission" date="2017-12" db="EMBL/GenBank/DDBJ databases">
        <title>Genome sequencing and analysis.</title>
        <authorList>
            <person name="Huang Y.-T."/>
        </authorList>
    </citation>
    <scope>NUCLEOTIDE SEQUENCE</scope>
    <source>
        <strain evidence="8">VGH116</strain>
    </source>
</reference>
<dbReference type="InterPro" id="IPR033749">
    <property type="entry name" value="Polyprenyl_synt_CS"/>
</dbReference>
<reference evidence="9" key="2">
    <citation type="submission" date="2023-02" db="EMBL/GenBank/DDBJ databases">
        <title>Detection, antimicrobial susceptibility and genomic characterization of NDM-producing species of Morganellaceae, Yersiniaceae, and Enterobacteriaceae other than Klebsiella.</title>
        <authorList>
            <person name="Camargo C.H."/>
            <person name="Sacchi C.T."/>
            <person name="Campos K.R."/>
        </authorList>
    </citation>
    <scope>NUCLEOTIDE SEQUENCE</scope>
    <source>
        <strain evidence="9">1189_21</strain>
    </source>
</reference>
<dbReference type="FunFam" id="1.10.600.10:FF:000001">
    <property type="entry name" value="Geranylgeranyl diphosphate synthase"/>
    <property type="match status" value="1"/>
</dbReference>
<dbReference type="InterPro" id="IPR000092">
    <property type="entry name" value="Polyprenyl_synt"/>
</dbReference>
<dbReference type="NCBIfam" id="NF007877">
    <property type="entry name" value="PRK10581.1"/>
    <property type="match status" value="1"/>
</dbReference>
<evidence type="ECO:0000256" key="6">
    <source>
        <dbReference type="ARBA" id="ARBA00023229"/>
    </source>
</evidence>
<dbReference type="PANTHER" id="PTHR43281">
    <property type="entry name" value="FARNESYL DIPHOSPHATE SYNTHASE"/>
    <property type="match status" value="1"/>
</dbReference>
<protein>
    <submittedName>
        <fullName evidence="8">(2E,6E)-farnesyl diphosphate synthase</fullName>
        <ecNumber evidence="9">2.5.1.10</ecNumber>
    </submittedName>
</protein>
<dbReference type="RefSeq" id="WP_004236435.1">
    <property type="nucleotide sequence ID" value="NZ_ABGYJJ040000001.1"/>
</dbReference>
<keyword evidence="5" id="KW-0460">Magnesium</keyword>
<evidence type="ECO:0000256" key="7">
    <source>
        <dbReference type="RuleBase" id="RU004466"/>
    </source>
</evidence>
<dbReference type="GeneID" id="93359380"/>
<dbReference type="SFLD" id="SFLDG01017">
    <property type="entry name" value="Polyprenyl_Transferase_Like"/>
    <property type="match status" value="1"/>
</dbReference>
<dbReference type="OrthoDB" id="9805316at2"/>
<dbReference type="PROSITE" id="PS00723">
    <property type="entry name" value="POLYPRENYL_SYNTHASE_1"/>
    <property type="match status" value="1"/>
</dbReference>
<keyword evidence="4" id="KW-0479">Metal-binding</keyword>
<dbReference type="InterPro" id="IPR053378">
    <property type="entry name" value="Prenyl_diphosphate_synthase"/>
</dbReference>
<organism evidence="8 10">
    <name type="scientific">Morganella morganii</name>
    <name type="common">Proteus morganii</name>
    <dbReference type="NCBI Taxonomy" id="582"/>
    <lineage>
        <taxon>Bacteria</taxon>
        <taxon>Pseudomonadati</taxon>
        <taxon>Pseudomonadota</taxon>
        <taxon>Gammaproteobacteria</taxon>
        <taxon>Enterobacterales</taxon>
        <taxon>Morganellaceae</taxon>
        <taxon>Morganella</taxon>
    </lineage>
</organism>
<proteinExistence type="inferred from homology"/>
<keyword evidence="3 7" id="KW-0808">Transferase</keyword>
<dbReference type="SFLD" id="SFLDS00005">
    <property type="entry name" value="Isoprenoid_Synthase_Type_I"/>
    <property type="match status" value="1"/>
</dbReference>
<dbReference type="PANTHER" id="PTHR43281:SF1">
    <property type="entry name" value="FARNESYL DIPHOSPHATE SYNTHASE"/>
    <property type="match status" value="1"/>
</dbReference>
<dbReference type="SUPFAM" id="SSF48576">
    <property type="entry name" value="Terpenoid synthases"/>
    <property type="match status" value="1"/>
</dbReference>
<gene>
    <name evidence="9" type="primary">ispA</name>
    <name evidence="8" type="ORF">CYG68_08220</name>
    <name evidence="9" type="ORF">OSC06_08845</name>
</gene>
<keyword evidence="6" id="KW-0414">Isoprene biosynthesis</keyword>